<dbReference type="PANTHER" id="PTHR11795:SF442">
    <property type="entry name" value="ABC TRANSPORTER ATP-BINDING PROTEIN"/>
    <property type="match status" value="1"/>
</dbReference>
<name>A0ABS3KCP6_9PROT</name>
<feature type="transmembrane region" description="Helical" evidence="9">
    <location>
        <begin position="272"/>
        <end position="294"/>
    </location>
</feature>
<dbReference type="Proteomes" id="UP001518990">
    <property type="component" value="Unassembled WGS sequence"/>
</dbReference>
<dbReference type="CDD" id="cd06582">
    <property type="entry name" value="TM_PBP1_LivH_like"/>
    <property type="match status" value="1"/>
</dbReference>
<dbReference type="InterPro" id="IPR001851">
    <property type="entry name" value="ABC_transp_permease"/>
</dbReference>
<keyword evidence="3" id="KW-1003">Cell membrane</keyword>
<evidence type="ECO:0000256" key="4">
    <source>
        <dbReference type="ARBA" id="ARBA00022692"/>
    </source>
</evidence>
<evidence type="ECO:0000256" key="9">
    <source>
        <dbReference type="SAM" id="Phobius"/>
    </source>
</evidence>
<dbReference type="Pfam" id="PF02653">
    <property type="entry name" value="BPD_transp_2"/>
    <property type="match status" value="1"/>
</dbReference>
<keyword evidence="6 9" id="KW-1133">Transmembrane helix</keyword>
<evidence type="ECO:0000256" key="3">
    <source>
        <dbReference type="ARBA" id="ARBA00022475"/>
    </source>
</evidence>
<evidence type="ECO:0000256" key="8">
    <source>
        <dbReference type="ARBA" id="ARBA00037998"/>
    </source>
</evidence>
<evidence type="ECO:0000313" key="10">
    <source>
        <dbReference type="EMBL" id="MBO1075244.1"/>
    </source>
</evidence>
<reference evidence="10 11" key="1">
    <citation type="submission" date="2020-09" db="EMBL/GenBank/DDBJ databases">
        <title>Roseomonas.</title>
        <authorList>
            <person name="Zhu W."/>
        </authorList>
    </citation>
    <scope>NUCLEOTIDE SEQUENCE [LARGE SCALE GENOMIC DNA]</scope>
    <source>
        <strain evidence="10 11">1311</strain>
    </source>
</reference>
<feature type="transmembrane region" description="Helical" evidence="9">
    <location>
        <begin position="140"/>
        <end position="160"/>
    </location>
</feature>
<feature type="transmembrane region" description="Helical" evidence="9">
    <location>
        <begin position="12"/>
        <end position="30"/>
    </location>
</feature>
<comment type="similarity">
    <text evidence="8">Belongs to the binding-protein-dependent transport system permease family. LivHM subfamily.</text>
</comment>
<organism evidence="10 11">
    <name type="scientific">Roseomonas marmotae</name>
    <dbReference type="NCBI Taxonomy" id="2768161"/>
    <lineage>
        <taxon>Bacteria</taxon>
        <taxon>Pseudomonadati</taxon>
        <taxon>Pseudomonadota</taxon>
        <taxon>Alphaproteobacteria</taxon>
        <taxon>Acetobacterales</taxon>
        <taxon>Roseomonadaceae</taxon>
        <taxon>Roseomonas</taxon>
    </lineage>
</organism>
<keyword evidence="2" id="KW-0813">Transport</keyword>
<sequence length="304" mass="31761">MALLLEQLLNGVQLGVMLFLLAAGLTLVFGIMGVINLAHGSLYMVGAFAAAFTAAQTGSALLALLAGLAAAALCGMVMEYVVLRRLYARDHLDQVLATFGLILFFNQGMVLLFGRQPLFVDIPPLLQGAVEIIPGVPYPAYRIAIIGVGLLVGLGLWFLLQRTRVGMLVRAGATHREMVRALGVDIRLLYTLVFGLGALLAGLAGVMAGPLFSVQVGMGEQILIQTFVVIVIGGLGSVRGAVAGALLVGVVDTMLRAYLPTALRGVMQGADADALAAGLASMGIYLLMAIVLLIRPRGLFPAHA</sequence>
<feature type="transmembrane region" description="Helical" evidence="9">
    <location>
        <begin position="95"/>
        <end position="114"/>
    </location>
</feature>
<keyword evidence="11" id="KW-1185">Reference proteome</keyword>
<gene>
    <name evidence="10" type="ORF">IAI60_11555</name>
</gene>
<keyword evidence="5" id="KW-0029">Amino-acid transport</keyword>
<feature type="transmembrane region" description="Helical" evidence="9">
    <location>
        <begin position="61"/>
        <end position="83"/>
    </location>
</feature>
<proteinExistence type="inferred from homology"/>
<evidence type="ECO:0000256" key="2">
    <source>
        <dbReference type="ARBA" id="ARBA00022448"/>
    </source>
</evidence>
<comment type="subcellular location">
    <subcellularLocation>
        <location evidence="1">Cell membrane</location>
        <topology evidence="1">Multi-pass membrane protein</topology>
    </subcellularLocation>
</comment>
<evidence type="ECO:0000313" key="11">
    <source>
        <dbReference type="Proteomes" id="UP001518990"/>
    </source>
</evidence>
<dbReference type="RefSeq" id="WP_207447345.1">
    <property type="nucleotide sequence ID" value="NZ_CP061091.1"/>
</dbReference>
<evidence type="ECO:0000256" key="7">
    <source>
        <dbReference type="ARBA" id="ARBA00023136"/>
    </source>
</evidence>
<protein>
    <submittedName>
        <fullName evidence="10">Branched-chain amino acid ABC transporter permease</fullName>
    </submittedName>
</protein>
<feature type="transmembrane region" description="Helical" evidence="9">
    <location>
        <begin position="224"/>
        <end position="251"/>
    </location>
</feature>
<evidence type="ECO:0000256" key="1">
    <source>
        <dbReference type="ARBA" id="ARBA00004651"/>
    </source>
</evidence>
<keyword evidence="4 9" id="KW-0812">Transmembrane</keyword>
<dbReference type="InterPro" id="IPR052157">
    <property type="entry name" value="BCAA_transport_permease"/>
</dbReference>
<dbReference type="EMBL" id="JACTNF010000010">
    <property type="protein sequence ID" value="MBO1075244.1"/>
    <property type="molecule type" value="Genomic_DNA"/>
</dbReference>
<dbReference type="PANTHER" id="PTHR11795">
    <property type="entry name" value="BRANCHED-CHAIN AMINO ACID TRANSPORT SYSTEM PERMEASE PROTEIN LIVH"/>
    <property type="match status" value="1"/>
</dbReference>
<evidence type="ECO:0000256" key="5">
    <source>
        <dbReference type="ARBA" id="ARBA00022970"/>
    </source>
</evidence>
<comment type="caution">
    <text evidence="10">The sequence shown here is derived from an EMBL/GenBank/DDBJ whole genome shotgun (WGS) entry which is preliminary data.</text>
</comment>
<feature type="transmembrane region" description="Helical" evidence="9">
    <location>
        <begin position="37"/>
        <end position="55"/>
    </location>
</feature>
<accession>A0ABS3KCP6</accession>
<feature type="transmembrane region" description="Helical" evidence="9">
    <location>
        <begin position="188"/>
        <end position="212"/>
    </location>
</feature>
<keyword evidence="7 9" id="KW-0472">Membrane</keyword>
<evidence type="ECO:0000256" key="6">
    <source>
        <dbReference type="ARBA" id="ARBA00022989"/>
    </source>
</evidence>